<dbReference type="EMBL" id="JAJVDC020000163">
    <property type="protein sequence ID" value="KAL1620766.1"/>
    <property type="molecule type" value="Genomic_DNA"/>
</dbReference>
<evidence type="ECO:0000313" key="2">
    <source>
        <dbReference type="EMBL" id="KAL1620766.1"/>
    </source>
</evidence>
<gene>
    <name evidence="2" type="ORF">SLS56_009536</name>
</gene>
<reference evidence="2 3" key="1">
    <citation type="submission" date="2024-02" db="EMBL/GenBank/DDBJ databases">
        <title>De novo assembly and annotation of 12 fungi associated with fruit tree decline syndrome in Ontario, Canada.</title>
        <authorList>
            <person name="Sulman M."/>
            <person name="Ellouze W."/>
            <person name="Ilyukhin E."/>
        </authorList>
    </citation>
    <scope>NUCLEOTIDE SEQUENCE [LARGE SCALE GENOMIC DNA]</scope>
    <source>
        <strain evidence="2 3">M1-105</strain>
    </source>
</reference>
<organism evidence="2 3">
    <name type="scientific">Neofusicoccum ribis</name>
    <dbReference type="NCBI Taxonomy" id="45134"/>
    <lineage>
        <taxon>Eukaryota</taxon>
        <taxon>Fungi</taxon>
        <taxon>Dikarya</taxon>
        <taxon>Ascomycota</taxon>
        <taxon>Pezizomycotina</taxon>
        <taxon>Dothideomycetes</taxon>
        <taxon>Dothideomycetes incertae sedis</taxon>
        <taxon>Botryosphaeriales</taxon>
        <taxon>Botryosphaeriaceae</taxon>
        <taxon>Neofusicoccum</taxon>
    </lineage>
</organism>
<proteinExistence type="predicted"/>
<evidence type="ECO:0000313" key="3">
    <source>
        <dbReference type="Proteomes" id="UP001521116"/>
    </source>
</evidence>
<feature type="chain" id="PRO_5046108154" evidence="1">
    <location>
        <begin position="23"/>
        <end position="228"/>
    </location>
</feature>
<sequence length="228" mass="24647">MSPSTITTVALGLLAALPSVSAADSSLYYKLRVRVTGPKTEATPQIDGWPVELRKLPVNTHNVPADWLWGVLWNPGNADSRGGDTFYTQTDGDKTRVRGSLPDRTTQFGFENNDGTGLALSSVNIPGLQLLGNQEAEAQIADADGIPILEEVGTGASFVACNLTSYSPVWANLYWTNLAKWGTDPIYNTDPSWMNCTEIQLVPECFSEGPEYDGLEETSCLTDITSVL</sequence>
<comment type="caution">
    <text evidence="2">The sequence shown here is derived from an EMBL/GenBank/DDBJ whole genome shotgun (WGS) entry which is preliminary data.</text>
</comment>
<name>A0ABR3SHI7_9PEZI</name>
<feature type="signal peptide" evidence="1">
    <location>
        <begin position="1"/>
        <end position="22"/>
    </location>
</feature>
<evidence type="ECO:0000256" key="1">
    <source>
        <dbReference type="SAM" id="SignalP"/>
    </source>
</evidence>
<dbReference type="Proteomes" id="UP001521116">
    <property type="component" value="Unassembled WGS sequence"/>
</dbReference>
<accession>A0ABR3SHI7</accession>
<keyword evidence="1" id="KW-0732">Signal</keyword>
<protein>
    <submittedName>
        <fullName evidence="2">Uncharacterized protein</fullName>
    </submittedName>
</protein>
<keyword evidence="3" id="KW-1185">Reference proteome</keyword>